<evidence type="ECO:0000256" key="1">
    <source>
        <dbReference type="SAM" id="MobiDB-lite"/>
    </source>
</evidence>
<dbReference type="EMBL" id="OOIL02002721">
    <property type="protein sequence ID" value="VFQ84397.1"/>
    <property type="molecule type" value="Genomic_DNA"/>
</dbReference>
<dbReference type="AlphaFoldDB" id="A0A484M730"/>
<evidence type="ECO:0000256" key="2">
    <source>
        <dbReference type="SAM" id="Phobius"/>
    </source>
</evidence>
<keyword evidence="2" id="KW-1133">Transmembrane helix</keyword>
<name>A0A484M730_9ASTE</name>
<evidence type="ECO:0000313" key="4">
    <source>
        <dbReference type="Proteomes" id="UP000595140"/>
    </source>
</evidence>
<accession>A0A484M730</accession>
<feature type="transmembrane region" description="Helical" evidence="2">
    <location>
        <begin position="101"/>
        <end position="121"/>
    </location>
</feature>
<keyword evidence="4" id="KW-1185">Reference proteome</keyword>
<reference evidence="3 4" key="1">
    <citation type="submission" date="2018-04" db="EMBL/GenBank/DDBJ databases">
        <authorList>
            <person name="Vogel A."/>
        </authorList>
    </citation>
    <scope>NUCLEOTIDE SEQUENCE [LARGE SCALE GENOMIC DNA]</scope>
</reference>
<organism evidence="3 4">
    <name type="scientific">Cuscuta campestris</name>
    <dbReference type="NCBI Taxonomy" id="132261"/>
    <lineage>
        <taxon>Eukaryota</taxon>
        <taxon>Viridiplantae</taxon>
        <taxon>Streptophyta</taxon>
        <taxon>Embryophyta</taxon>
        <taxon>Tracheophyta</taxon>
        <taxon>Spermatophyta</taxon>
        <taxon>Magnoliopsida</taxon>
        <taxon>eudicotyledons</taxon>
        <taxon>Gunneridae</taxon>
        <taxon>Pentapetalae</taxon>
        <taxon>asterids</taxon>
        <taxon>lamiids</taxon>
        <taxon>Solanales</taxon>
        <taxon>Convolvulaceae</taxon>
        <taxon>Cuscuteae</taxon>
        <taxon>Cuscuta</taxon>
        <taxon>Cuscuta subgen. Grammica</taxon>
        <taxon>Cuscuta sect. Cleistogrammica</taxon>
    </lineage>
</organism>
<keyword evidence="2" id="KW-0472">Membrane</keyword>
<protein>
    <submittedName>
        <fullName evidence="3">Uncharacterized protein</fullName>
    </submittedName>
</protein>
<proteinExistence type="predicted"/>
<sequence>MEAAAQRKASDLLRLESVAATNPQSSNSKWPTNSTHRRSNSQRPAAAQIMGDLWAICDPLSSLLLRFLPYSLMKIKCEKRGLGRTYEFEYLGLRKMISYQALFYAVLVNTIQLFSLLSLLFQFSKLYVWTGVAQFVHC</sequence>
<gene>
    <name evidence="3" type="ORF">CCAM_LOCUS26173</name>
</gene>
<feature type="region of interest" description="Disordered" evidence="1">
    <location>
        <begin position="15"/>
        <end position="43"/>
    </location>
</feature>
<dbReference type="Proteomes" id="UP000595140">
    <property type="component" value="Unassembled WGS sequence"/>
</dbReference>
<evidence type="ECO:0000313" key="3">
    <source>
        <dbReference type="EMBL" id="VFQ84397.1"/>
    </source>
</evidence>
<keyword evidence="2" id="KW-0812">Transmembrane</keyword>
<feature type="compositionally biased region" description="Polar residues" evidence="1">
    <location>
        <begin position="19"/>
        <end position="34"/>
    </location>
</feature>